<proteinExistence type="inferred from homology"/>
<keyword evidence="7" id="KW-1185">Reference proteome</keyword>
<dbReference type="Pfam" id="PF07993">
    <property type="entry name" value="NAD_binding_4"/>
    <property type="match status" value="1"/>
</dbReference>
<dbReference type="Gene3D" id="1.10.1200.10">
    <property type="entry name" value="ACP-like"/>
    <property type="match status" value="1"/>
</dbReference>
<sequence length="1065" mass="118133">MPGSKDYGRRLIVTIVDDQARDEPDHVVYRLPLTSNVAEGFRDITASTLANAVNRTASWLESQLGKGSSFPTIGYIGPHNDFRYILLILGCQKAGYTALLPSPRNSTEATVAILNRANTNIWVTPEERPDVLSGFLAARPMNVIVIPTIDELLNSEKAPEYPYTKTFQEASEDPFLVLHTSGSTGLPKPIIWKNSLVGTVDAYRLLDPKESNGLPPWTSIFTEGDLYYSAFPLYHGAGLIMNILIRAFYGTTNVISPFGVLSTINVIDALLDCSEIKTWSIMPSIIDEIGETPSVSAKFKGHNAIVASGGTKLSFHDVLIAAAAVRVVNLTGTTEAMFQGMVLVDREDWIYFSFHPRAGFEFRKLEEGIYEHWAHRNEENKDLFQGLFHTFADIDEFCYKDLYEPHPTKPDTWLYRGRTDELLVLSNGEKVRPLAMEAIINSHPEVSSCLMIGTGYVMASLLIELANPEPSSPEEREKLLDSILENVHAANAIASQHARIFREYIWFTKPEKPFVRTDKRTVKRRDTVLLYENEIEEFYRHVERDGNLDADVDLSSVSSIAKEIRRLLGAADVSAADQISGDEDLLHAGVDSLAAASITNSFRSALKKRKIVVEGEGLAMSAKFVYSHPSINALAEALFGIVEKKGSSDDSVALQTKKIEEFLAKYGNSHKRNESKQQNGHVVSNGTRGGSKTVILTGSTGSLGSYMLDSLLRQDEVKKVYCLNRADDGKTKQISQSEQRGLSTGWSSEKVEFLQVDLSKPNFGLREDAYRNLLTQTTHIIHSQWPVNYNWDITSFEPQIGGLRNLIDFAHASTHNASLFFISSVGTVNHLRPDDGTIPEAPHWNYLDSVNGYGASKHVAELLLEQEANKTSLKAAVCRVGQISGPVAHDKGMWPKHEWLPSIIASSKYFGALPADLGGMNRVDWIPVDLLSEMLVQLATTSTSNEEDARKLNVYHAVNPKGVDWSTLVPAVARSLGKSVKLVPWAEWVELLRDSARAGSTATSLKQNPALKLVDYLESEAKAAARGEKWPVLQTSETVKKSQSMAALQPVSEAWMEQWMNQWNF</sequence>
<evidence type="ECO:0000256" key="2">
    <source>
        <dbReference type="ARBA" id="ARBA00022553"/>
    </source>
</evidence>
<evidence type="ECO:0000256" key="4">
    <source>
        <dbReference type="SAM" id="MobiDB-lite"/>
    </source>
</evidence>
<organism evidence="6 7">
    <name type="scientific">Ampelomyces quisqualis</name>
    <name type="common">Powdery mildew agent</name>
    <dbReference type="NCBI Taxonomy" id="50730"/>
    <lineage>
        <taxon>Eukaryota</taxon>
        <taxon>Fungi</taxon>
        <taxon>Dikarya</taxon>
        <taxon>Ascomycota</taxon>
        <taxon>Pezizomycotina</taxon>
        <taxon>Dothideomycetes</taxon>
        <taxon>Pleosporomycetidae</taxon>
        <taxon>Pleosporales</taxon>
        <taxon>Pleosporineae</taxon>
        <taxon>Phaeosphaeriaceae</taxon>
        <taxon>Ampelomyces</taxon>
    </lineage>
</organism>
<feature type="domain" description="Carrier" evidence="5">
    <location>
        <begin position="551"/>
        <end position="642"/>
    </location>
</feature>
<dbReference type="InterPro" id="IPR000873">
    <property type="entry name" value="AMP-dep_synth/lig_dom"/>
</dbReference>
<dbReference type="PANTHER" id="PTHR43439">
    <property type="entry name" value="PHENYLACETATE-COENZYME A LIGASE"/>
    <property type="match status" value="1"/>
</dbReference>
<evidence type="ECO:0000256" key="3">
    <source>
        <dbReference type="ARBA" id="ARBA00029454"/>
    </source>
</evidence>
<reference evidence="6" key="1">
    <citation type="journal article" date="2020" name="Stud. Mycol.">
        <title>101 Dothideomycetes genomes: a test case for predicting lifestyles and emergence of pathogens.</title>
        <authorList>
            <person name="Haridas S."/>
            <person name="Albert R."/>
            <person name="Binder M."/>
            <person name="Bloem J."/>
            <person name="Labutti K."/>
            <person name="Salamov A."/>
            <person name="Andreopoulos B."/>
            <person name="Baker S."/>
            <person name="Barry K."/>
            <person name="Bills G."/>
            <person name="Bluhm B."/>
            <person name="Cannon C."/>
            <person name="Castanera R."/>
            <person name="Culley D."/>
            <person name="Daum C."/>
            <person name="Ezra D."/>
            <person name="Gonzalez J."/>
            <person name="Henrissat B."/>
            <person name="Kuo A."/>
            <person name="Liang C."/>
            <person name="Lipzen A."/>
            <person name="Lutzoni F."/>
            <person name="Magnuson J."/>
            <person name="Mondo S."/>
            <person name="Nolan M."/>
            <person name="Ohm R."/>
            <person name="Pangilinan J."/>
            <person name="Park H.-J."/>
            <person name="Ramirez L."/>
            <person name="Alfaro M."/>
            <person name="Sun H."/>
            <person name="Tritt A."/>
            <person name="Yoshinaga Y."/>
            <person name="Zwiers L.-H."/>
            <person name="Turgeon B."/>
            <person name="Goodwin S."/>
            <person name="Spatafora J."/>
            <person name="Crous P."/>
            <person name="Grigoriev I."/>
        </authorList>
    </citation>
    <scope>NUCLEOTIDE SEQUENCE</scope>
    <source>
        <strain evidence="6">HMLAC05119</strain>
    </source>
</reference>
<dbReference type="Proteomes" id="UP000800096">
    <property type="component" value="Unassembled WGS sequence"/>
</dbReference>
<dbReference type="OrthoDB" id="429813at2759"/>
<keyword evidence="1" id="KW-0596">Phosphopantetheine</keyword>
<comment type="similarity">
    <text evidence="3">Belongs to the NRP synthetase family.</text>
</comment>
<dbReference type="Pfam" id="PF23562">
    <property type="entry name" value="AMP-binding_C_3"/>
    <property type="match status" value="1"/>
</dbReference>
<evidence type="ECO:0000259" key="5">
    <source>
        <dbReference type="PROSITE" id="PS50075"/>
    </source>
</evidence>
<dbReference type="EMBL" id="ML979133">
    <property type="protein sequence ID" value="KAF1919509.1"/>
    <property type="molecule type" value="Genomic_DNA"/>
</dbReference>
<dbReference type="Gene3D" id="3.40.50.720">
    <property type="entry name" value="NAD(P)-binding Rossmann-like Domain"/>
    <property type="match status" value="1"/>
</dbReference>
<dbReference type="SMART" id="SM00823">
    <property type="entry name" value="PKS_PP"/>
    <property type="match status" value="1"/>
</dbReference>
<evidence type="ECO:0000313" key="7">
    <source>
        <dbReference type="Proteomes" id="UP000800096"/>
    </source>
</evidence>
<dbReference type="AlphaFoldDB" id="A0A6A5QVX1"/>
<name>A0A6A5QVX1_AMPQU</name>
<dbReference type="PROSITE" id="PS00455">
    <property type="entry name" value="AMP_BINDING"/>
    <property type="match status" value="1"/>
</dbReference>
<dbReference type="Pfam" id="PF00501">
    <property type="entry name" value="AMP-binding"/>
    <property type="match status" value="1"/>
</dbReference>
<dbReference type="InterPro" id="IPR020806">
    <property type="entry name" value="PKS_PP-bd"/>
</dbReference>
<dbReference type="SUPFAM" id="SSF51735">
    <property type="entry name" value="NAD(P)-binding Rossmann-fold domains"/>
    <property type="match status" value="1"/>
</dbReference>
<dbReference type="Gene3D" id="3.40.50.12780">
    <property type="entry name" value="N-terminal domain of ligase-like"/>
    <property type="match status" value="1"/>
</dbReference>
<protein>
    <submittedName>
        <fullName evidence="6">L-aminoadipate-semialdehyde dehydrogenase</fullName>
    </submittedName>
</protein>
<feature type="region of interest" description="Disordered" evidence="4">
    <location>
        <begin position="668"/>
        <end position="689"/>
    </location>
</feature>
<dbReference type="InterPro" id="IPR009081">
    <property type="entry name" value="PP-bd_ACP"/>
</dbReference>
<dbReference type="InterPro" id="IPR051414">
    <property type="entry name" value="Adenylate-forming_Reductase"/>
</dbReference>
<dbReference type="Pfam" id="PF00550">
    <property type="entry name" value="PP-binding"/>
    <property type="match status" value="1"/>
</dbReference>
<dbReference type="InterPro" id="IPR042099">
    <property type="entry name" value="ANL_N_sf"/>
</dbReference>
<dbReference type="PANTHER" id="PTHR43439:SF2">
    <property type="entry name" value="ENZYME, PUTATIVE (JCVI)-RELATED"/>
    <property type="match status" value="1"/>
</dbReference>
<gene>
    <name evidence="6" type="ORF">BDU57DRAFT_491924</name>
</gene>
<evidence type="ECO:0000256" key="1">
    <source>
        <dbReference type="ARBA" id="ARBA00022450"/>
    </source>
</evidence>
<keyword evidence="2" id="KW-0597">Phosphoprotein</keyword>
<feature type="compositionally biased region" description="Polar residues" evidence="4">
    <location>
        <begin position="676"/>
        <end position="686"/>
    </location>
</feature>
<dbReference type="InterPro" id="IPR013120">
    <property type="entry name" value="FAR_NAD-bd"/>
</dbReference>
<dbReference type="InterPro" id="IPR020845">
    <property type="entry name" value="AMP-binding_CS"/>
</dbReference>
<evidence type="ECO:0000313" key="6">
    <source>
        <dbReference type="EMBL" id="KAF1919509.1"/>
    </source>
</evidence>
<dbReference type="GO" id="GO:0031177">
    <property type="term" value="F:phosphopantetheine binding"/>
    <property type="evidence" value="ECO:0007669"/>
    <property type="project" value="InterPro"/>
</dbReference>
<dbReference type="PROSITE" id="PS50075">
    <property type="entry name" value="CARRIER"/>
    <property type="match status" value="1"/>
</dbReference>
<accession>A0A6A5QVX1</accession>
<dbReference type="InterPro" id="IPR036736">
    <property type="entry name" value="ACP-like_sf"/>
</dbReference>
<dbReference type="InterPro" id="IPR036291">
    <property type="entry name" value="NAD(P)-bd_dom_sf"/>
</dbReference>
<dbReference type="SUPFAM" id="SSF56801">
    <property type="entry name" value="Acetyl-CoA synthetase-like"/>
    <property type="match status" value="1"/>
</dbReference>